<dbReference type="PANTHER" id="PTHR46796:SF6">
    <property type="entry name" value="ARAC SUBFAMILY"/>
    <property type="match status" value="1"/>
</dbReference>
<name>A0ABR9CZ56_9GAMM</name>
<dbReference type="Gene3D" id="2.60.120.10">
    <property type="entry name" value="Jelly Rolls"/>
    <property type="match status" value="1"/>
</dbReference>
<sequence length="253" mass="28441">MSLQKQPRDIDRPDQDAYFVTVLLSGQYALEQNGRTATLNPGEMLLYDATQPHRIRCSGDFSKLIFAVPRAMLRARFSRPDLCTAIGLTQQHGAAMVAADFLKSWSARLPQLSESVLHTVCDTSLDLLALALAEIRPNAIQSSRTQAVTLLEIKRHVEQRLADPALNATGIAQAVGLSPRYINALFEQEQQSLMRYILQRRLERCHQAITQRQTTGLTISQIAFRWGFNDLSHFSRVFKKRYGVSPSELKTAT</sequence>
<evidence type="ECO:0000313" key="6">
    <source>
        <dbReference type="Proteomes" id="UP000652176"/>
    </source>
</evidence>
<evidence type="ECO:0000256" key="3">
    <source>
        <dbReference type="ARBA" id="ARBA00023163"/>
    </source>
</evidence>
<dbReference type="InterPro" id="IPR011051">
    <property type="entry name" value="RmlC_Cupin_sf"/>
</dbReference>
<gene>
    <name evidence="5" type="ORF">IE877_09710</name>
</gene>
<organism evidence="5 6">
    <name type="scientific">Methylomonas albis</name>
    <dbReference type="NCBI Taxonomy" id="1854563"/>
    <lineage>
        <taxon>Bacteria</taxon>
        <taxon>Pseudomonadati</taxon>
        <taxon>Pseudomonadota</taxon>
        <taxon>Gammaproteobacteria</taxon>
        <taxon>Methylococcales</taxon>
        <taxon>Methylococcaceae</taxon>
        <taxon>Methylomonas</taxon>
    </lineage>
</organism>
<dbReference type="InterPro" id="IPR020449">
    <property type="entry name" value="Tscrpt_reg_AraC-type_HTH"/>
</dbReference>
<proteinExistence type="predicted"/>
<dbReference type="PANTHER" id="PTHR46796">
    <property type="entry name" value="HTH-TYPE TRANSCRIPTIONAL ACTIVATOR RHAS-RELATED"/>
    <property type="match status" value="1"/>
</dbReference>
<dbReference type="InterPro" id="IPR035418">
    <property type="entry name" value="AraC-bd_2"/>
</dbReference>
<evidence type="ECO:0000259" key="4">
    <source>
        <dbReference type="PROSITE" id="PS01124"/>
    </source>
</evidence>
<keyword evidence="6" id="KW-1185">Reference proteome</keyword>
<dbReference type="InterPro" id="IPR009057">
    <property type="entry name" value="Homeodomain-like_sf"/>
</dbReference>
<keyword evidence="2" id="KW-0238">DNA-binding</keyword>
<keyword evidence="3" id="KW-0804">Transcription</keyword>
<dbReference type="Pfam" id="PF14525">
    <property type="entry name" value="AraC_binding_2"/>
    <property type="match status" value="1"/>
</dbReference>
<dbReference type="SUPFAM" id="SSF51182">
    <property type="entry name" value="RmlC-like cupins"/>
    <property type="match status" value="1"/>
</dbReference>
<dbReference type="Gene3D" id="1.10.10.60">
    <property type="entry name" value="Homeodomain-like"/>
    <property type="match status" value="1"/>
</dbReference>
<comment type="caution">
    <text evidence="5">The sequence shown here is derived from an EMBL/GenBank/DDBJ whole genome shotgun (WGS) entry which is preliminary data.</text>
</comment>
<keyword evidence="1" id="KW-0805">Transcription regulation</keyword>
<dbReference type="Pfam" id="PF12833">
    <property type="entry name" value="HTH_18"/>
    <property type="match status" value="1"/>
</dbReference>
<feature type="domain" description="HTH araC/xylS-type" evidence="4">
    <location>
        <begin position="151"/>
        <end position="252"/>
    </location>
</feature>
<dbReference type="PROSITE" id="PS01124">
    <property type="entry name" value="HTH_ARAC_FAMILY_2"/>
    <property type="match status" value="1"/>
</dbReference>
<evidence type="ECO:0000256" key="1">
    <source>
        <dbReference type="ARBA" id="ARBA00023015"/>
    </source>
</evidence>
<evidence type="ECO:0000313" key="5">
    <source>
        <dbReference type="EMBL" id="MBD9356161.1"/>
    </source>
</evidence>
<dbReference type="Proteomes" id="UP000652176">
    <property type="component" value="Unassembled WGS sequence"/>
</dbReference>
<dbReference type="SUPFAM" id="SSF46689">
    <property type="entry name" value="Homeodomain-like"/>
    <property type="match status" value="1"/>
</dbReference>
<accession>A0ABR9CZ56</accession>
<protein>
    <submittedName>
        <fullName evidence="5">Helix-turn-helix domain-containing protein</fullName>
    </submittedName>
</protein>
<dbReference type="EMBL" id="JACXSS010000001">
    <property type="protein sequence ID" value="MBD9356161.1"/>
    <property type="molecule type" value="Genomic_DNA"/>
</dbReference>
<dbReference type="SMART" id="SM00342">
    <property type="entry name" value="HTH_ARAC"/>
    <property type="match status" value="1"/>
</dbReference>
<dbReference type="InterPro" id="IPR018060">
    <property type="entry name" value="HTH_AraC"/>
</dbReference>
<dbReference type="InterPro" id="IPR014710">
    <property type="entry name" value="RmlC-like_jellyroll"/>
</dbReference>
<dbReference type="PRINTS" id="PR00032">
    <property type="entry name" value="HTHARAC"/>
</dbReference>
<reference evidence="5 6" key="1">
    <citation type="submission" date="2020-09" db="EMBL/GenBank/DDBJ databases">
        <title>Methylomonas albis sp. nov. and Methylomonas fluvii sp. nov.: Two cold-adapted methanotrophs from the River Elbe and an amended description of Methylovulum psychrotolerans strain Eb1.</title>
        <authorList>
            <person name="Bussmann I.K."/>
            <person name="Klings K.-W."/>
            <person name="Warnstedt J."/>
            <person name="Hoppert M."/>
            <person name="Saborowski A."/>
            <person name="Horn F."/>
            <person name="Liebner S."/>
        </authorList>
    </citation>
    <scope>NUCLEOTIDE SEQUENCE [LARGE SCALE GENOMIC DNA]</scope>
    <source>
        <strain evidence="5 6">EbA</strain>
    </source>
</reference>
<evidence type="ECO:0000256" key="2">
    <source>
        <dbReference type="ARBA" id="ARBA00023125"/>
    </source>
</evidence>
<dbReference type="InterPro" id="IPR050204">
    <property type="entry name" value="AraC_XylS_family_regulators"/>
</dbReference>